<protein>
    <submittedName>
        <fullName evidence="1">Uncharacterized protein</fullName>
    </submittedName>
</protein>
<organism evidence="1 2">
    <name type="scientific">Thalassolituus maritimus</name>
    <dbReference type="NCBI Taxonomy" id="484498"/>
    <lineage>
        <taxon>Bacteria</taxon>
        <taxon>Pseudomonadati</taxon>
        <taxon>Pseudomonadota</taxon>
        <taxon>Gammaproteobacteria</taxon>
        <taxon>Oceanospirillales</taxon>
        <taxon>Oceanospirillaceae</taxon>
        <taxon>Thalassolituus</taxon>
    </lineage>
</organism>
<dbReference type="STRING" id="484498.SAMN05421686_1062"/>
<sequence length="110" mass="12097">MIFAFASDDKGLEIFEDESSAISSCEGVDVEEIPILFWDACGRPLKAVFIKANKRSKYSVVSGEYGLEPGGEFAPLLDMLDQVSYVEGPNPFVSVDEVRQHLTSQTSRTS</sequence>
<gene>
    <name evidence="1" type="ORF">SAMN05421686_1062</name>
</gene>
<proteinExistence type="predicted"/>
<evidence type="ECO:0000313" key="2">
    <source>
        <dbReference type="Proteomes" id="UP000185639"/>
    </source>
</evidence>
<dbReference type="Proteomes" id="UP000185639">
    <property type="component" value="Unassembled WGS sequence"/>
</dbReference>
<name>A0A1N7MV41_9GAMM</name>
<evidence type="ECO:0000313" key="1">
    <source>
        <dbReference type="EMBL" id="SIS90014.1"/>
    </source>
</evidence>
<dbReference type="EMBL" id="FTOH01000006">
    <property type="protein sequence ID" value="SIS90014.1"/>
    <property type="molecule type" value="Genomic_DNA"/>
</dbReference>
<accession>A0A1N7MV41</accession>
<reference evidence="2" key="1">
    <citation type="submission" date="2017-01" db="EMBL/GenBank/DDBJ databases">
        <authorList>
            <person name="Varghese N."/>
            <person name="Submissions S."/>
        </authorList>
    </citation>
    <scope>NUCLEOTIDE SEQUENCE [LARGE SCALE GENOMIC DNA]</scope>
    <source>
        <strain evidence="2">DSM 24913</strain>
    </source>
</reference>
<dbReference type="AlphaFoldDB" id="A0A1N7MV41"/>
<keyword evidence="2" id="KW-1185">Reference proteome</keyword>